<name>A0A0E9R4Y3_ANGAN</name>
<reference evidence="1" key="1">
    <citation type="submission" date="2014-11" db="EMBL/GenBank/DDBJ databases">
        <authorList>
            <person name="Amaro Gonzalez C."/>
        </authorList>
    </citation>
    <scope>NUCLEOTIDE SEQUENCE</scope>
</reference>
<evidence type="ECO:0000313" key="1">
    <source>
        <dbReference type="EMBL" id="JAH24184.1"/>
    </source>
</evidence>
<sequence length="25" mass="2805">MKFRGSASSSAWTVWVSTVGRQTFQ</sequence>
<dbReference type="EMBL" id="GBXM01084393">
    <property type="protein sequence ID" value="JAH24184.1"/>
    <property type="molecule type" value="Transcribed_RNA"/>
</dbReference>
<organism evidence="1">
    <name type="scientific">Anguilla anguilla</name>
    <name type="common">European freshwater eel</name>
    <name type="synonym">Muraena anguilla</name>
    <dbReference type="NCBI Taxonomy" id="7936"/>
    <lineage>
        <taxon>Eukaryota</taxon>
        <taxon>Metazoa</taxon>
        <taxon>Chordata</taxon>
        <taxon>Craniata</taxon>
        <taxon>Vertebrata</taxon>
        <taxon>Euteleostomi</taxon>
        <taxon>Actinopterygii</taxon>
        <taxon>Neopterygii</taxon>
        <taxon>Teleostei</taxon>
        <taxon>Anguilliformes</taxon>
        <taxon>Anguillidae</taxon>
        <taxon>Anguilla</taxon>
    </lineage>
</organism>
<reference evidence="1" key="2">
    <citation type="journal article" date="2015" name="Fish Shellfish Immunol.">
        <title>Early steps in the European eel (Anguilla anguilla)-Vibrio vulnificus interaction in the gills: Role of the RtxA13 toxin.</title>
        <authorList>
            <person name="Callol A."/>
            <person name="Pajuelo D."/>
            <person name="Ebbesson L."/>
            <person name="Teles M."/>
            <person name="MacKenzie S."/>
            <person name="Amaro C."/>
        </authorList>
    </citation>
    <scope>NUCLEOTIDE SEQUENCE</scope>
</reference>
<protein>
    <submittedName>
        <fullName evidence="1">Uncharacterized protein</fullName>
    </submittedName>
</protein>
<dbReference type="AlphaFoldDB" id="A0A0E9R4Y3"/>
<accession>A0A0E9R4Y3</accession>
<proteinExistence type="predicted"/>